<keyword evidence="3" id="KW-1185">Reference proteome</keyword>
<protein>
    <recommendedName>
        <fullName evidence="4">FCP1 homology domain-containing protein</fullName>
    </recommendedName>
</protein>
<feature type="region of interest" description="Disordered" evidence="1">
    <location>
        <begin position="22"/>
        <end position="41"/>
    </location>
</feature>
<reference evidence="2 3" key="1">
    <citation type="journal article" date="2024" name="G3 (Bethesda)">
        <title>Genome assembly of Hibiscus sabdariffa L. provides insights into metabolisms of medicinal natural products.</title>
        <authorList>
            <person name="Kim T."/>
        </authorList>
    </citation>
    <scope>NUCLEOTIDE SEQUENCE [LARGE SCALE GENOMIC DNA]</scope>
    <source>
        <strain evidence="2">TK-2024</strain>
        <tissue evidence="2">Old leaves</tissue>
    </source>
</reference>
<organism evidence="2 3">
    <name type="scientific">Hibiscus sabdariffa</name>
    <name type="common">roselle</name>
    <dbReference type="NCBI Taxonomy" id="183260"/>
    <lineage>
        <taxon>Eukaryota</taxon>
        <taxon>Viridiplantae</taxon>
        <taxon>Streptophyta</taxon>
        <taxon>Embryophyta</taxon>
        <taxon>Tracheophyta</taxon>
        <taxon>Spermatophyta</taxon>
        <taxon>Magnoliopsida</taxon>
        <taxon>eudicotyledons</taxon>
        <taxon>Gunneridae</taxon>
        <taxon>Pentapetalae</taxon>
        <taxon>rosids</taxon>
        <taxon>malvids</taxon>
        <taxon>Malvales</taxon>
        <taxon>Malvaceae</taxon>
        <taxon>Malvoideae</taxon>
        <taxon>Hibiscus</taxon>
    </lineage>
</organism>
<proteinExistence type="predicted"/>
<evidence type="ECO:0000313" key="3">
    <source>
        <dbReference type="Proteomes" id="UP001396334"/>
    </source>
</evidence>
<evidence type="ECO:0000313" key="2">
    <source>
        <dbReference type="EMBL" id="KAK9021646.1"/>
    </source>
</evidence>
<sequence>MNRGASSVFGVETGKEILSSEGAVVRPKASRPQKKASEKVQGLERKVTELITSSARKQKNAATLPKKNEVLVGATNLNARCSLLHNETSDACMGFDGANGSHEHLMDGGKKETQVDMVDAHSSREAVTSASGEEILVDKNGVISNTDSGAVLSSEVSAIYLAMKNSKLECVDEHGQDSLSTDVCVEDEYYEEFDDFDPHLFIKNLPELSSVVPTFRPLLLPRQTRSCPSTTLVLDLDETLVHSSLEPCDDTDRELV</sequence>
<name>A0ABR2S8S2_9ROSI</name>
<accession>A0ABR2S8S2</accession>
<comment type="caution">
    <text evidence="2">The sequence shown here is derived from an EMBL/GenBank/DDBJ whole genome shotgun (WGS) entry which is preliminary data.</text>
</comment>
<dbReference type="Proteomes" id="UP001396334">
    <property type="component" value="Unassembled WGS sequence"/>
</dbReference>
<gene>
    <name evidence="2" type="ORF">V6N11_011625</name>
</gene>
<dbReference type="EMBL" id="JBBPBN010000016">
    <property type="protein sequence ID" value="KAK9021646.1"/>
    <property type="molecule type" value="Genomic_DNA"/>
</dbReference>
<evidence type="ECO:0008006" key="4">
    <source>
        <dbReference type="Google" id="ProtNLM"/>
    </source>
</evidence>
<evidence type="ECO:0000256" key="1">
    <source>
        <dbReference type="SAM" id="MobiDB-lite"/>
    </source>
</evidence>